<feature type="compositionally biased region" description="Low complexity" evidence="1">
    <location>
        <begin position="169"/>
        <end position="190"/>
    </location>
</feature>
<dbReference type="OrthoDB" id="49043at2759"/>
<evidence type="ECO:0008006" key="5">
    <source>
        <dbReference type="Google" id="ProtNLM"/>
    </source>
</evidence>
<proteinExistence type="predicted"/>
<feature type="signal peptide" evidence="2">
    <location>
        <begin position="1"/>
        <end position="22"/>
    </location>
</feature>
<comment type="caution">
    <text evidence="3">The sequence shown here is derived from an EMBL/GenBank/DDBJ whole genome shotgun (WGS) entry which is preliminary data.</text>
</comment>
<sequence>MMPGNKQWWLVVLALVSAKCFARTVEVTDRKEATDRSAALRRSLMIHDMYHDLSMSLSMSMSMEHAKGKKSKKSKGSPTKSSKGKGAPSKSVKGKGTEPPMESLKGKEKEPSPESTKGKGKGTPTKSTNGKGKGKGKGKGTATESSEGKGASSKKSKGKGKGAAPTPDVAPSPTASIAPIAPSAPSTPSAPSAPSPSVPPATPPTPPTAGDIGIVLEPYDVLYTIEQTRIPNQADYRGVTELTQAYLDGFFAGVLELSTDIMFSSSTTTNTDRTFRLGQPVRVEYNTTIFLSSLSSVVPGENELNALLMSAFQQQNAEYLEAVQGLSRVNIFSTTTTAEFVESTRTDEIENETDGSDSSDGDSSSAPVGMISAAAAGAIVLFATGYVAYRRSISEDKPAGKFFDQDGHVTVAGETYTGDTYTGASCMDSHSGAGNTHSYSPRNWDETSEYMQEASLHVSTLQETAFEDIPVDDDDDYSEETCESYDYVNP</sequence>
<name>A0A1Z5KBX0_FISSO</name>
<feature type="chain" id="PRO_5012871092" description="SEA domain-containing protein" evidence="2">
    <location>
        <begin position="23"/>
        <end position="490"/>
    </location>
</feature>
<feature type="compositionally biased region" description="Acidic residues" evidence="1">
    <location>
        <begin position="349"/>
        <end position="360"/>
    </location>
</feature>
<dbReference type="EMBL" id="BDSP01000203">
    <property type="protein sequence ID" value="GAX23784.1"/>
    <property type="molecule type" value="Genomic_DNA"/>
</dbReference>
<protein>
    <recommendedName>
        <fullName evidence="5">SEA domain-containing protein</fullName>
    </recommendedName>
</protein>
<evidence type="ECO:0000256" key="1">
    <source>
        <dbReference type="SAM" id="MobiDB-lite"/>
    </source>
</evidence>
<keyword evidence="2" id="KW-0732">Signal</keyword>
<accession>A0A1Z5KBX0</accession>
<feature type="region of interest" description="Disordered" evidence="1">
    <location>
        <begin position="61"/>
        <end position="212"/>
    </location>
</feature>
<gene>
    <name evidence="3" type="ORF">FisN_12Hh362</name>
</gene>
<feature type="compositionally biased region" description="Low complexity" evidence="1">
    <location>
        <begin position="76"/>
        <end position="91"/>
    </location>
</feature>
<feature type="compositionally biased region" description="Low complexity" evidence="1">
    <location>
        <begin position="140"/>
        <end position="151"/>
    </location>
</feature>
<evidence type="ECO:0000313" key="3">
    <source>
        <dbReference type="EMBL" id="GAX23784.1"/>
    </source>
</evidence>
<organism evidence="3 4">
    <name type="scientific">Fistulifera solaris</name>
    <name type="common">Oleaginous diatom</name>
    <dbReference type="NCBI Taxonomy" id="1519565"/>
    <lineage>
        <taxon>Eukaryota</taxon>
        <taxon>Sar</taxon>
        <taxon>Stramenopiles</taxon>
        <taxon>Ochrophyta</taxon>
        <taxon>Bacillariophyta</taxon>
        <taxon>Bacillariophyceae</taxon>
        <taxon>Bacillariophycidae</taxon>
        <taxon>Naviculales</taxon>
        <taxon>Naviculaceae</taxon>
        <taxon>Fistulifera</taxon>
    </lineage>
</organism>
<dbReference type="InParanoid" id="A0A1Z5KBX0"/>
<keyword evidence="4" id="KW-1185">Reference proteome</keyword>
<reference evidence="3 4" key="1">
    <citation type="journal article" date="2015" name="Plant Cell">
        <title>Oil accumulation by the oleaginous diatom Fistulifera solaris as revealed by the genome and transcriptome.</title>
        <authorList>
            <person name="Tanaka T."/>
            <person name="Maeda Y."/>
            <person name="Veluchamy A."/>
            <person name="Tanaka M."/>
            <person name="Abida H."/>
            <person name="Marechal E."/>
            <person name="Bowler C."/>
            <person name="Muto M."/>
            <person name="Sunaga Y."/>
            <person name="Tanaka M."/>
            <person name="Yoshino T."/>
            <person name="Taniguchi T."/>
            <person name="Fukuda Y."/>
            <person name="Nemoto M."/>
            <person name="Matsumoto M."/>
            <person name="Wong P.S."/>
            <person name="Aburatani S."/>
            <person name="Fujibuchi W."/>
        </authorList>
    </citation>
    <scope>NUCLEOTIDE SEQUENCE [LARGE SCALE GENOMIC DNA]</scope>
    <source>
        <strain evidence="3 4">JPCC DA0580</strain>
    </source>
</reference>
<evidence type="ECO:0000313" key="4">
    <source>
        <dbReference type="Proteomes" id="UP000198406"/>
    </source>
</evidence>
<dbReference type="AlphaFoldDB" id="A0A1Z5KBX0"/>
<feature type="region of interest" description="Disordered" evidence="1">
    <location>
        <begin position="468"/>
        <end position="490"/>
    </location>
</feature>
<feature type="compositionally biased region" description="Acidic residues" evidence="1">
    <location>
        <begin position="468"/>
        <end position="483"/>
    </location>
</feature>
<feature type="compositionally biased region" description="Pro residues" evidence="1">
    <location>
        <begin position="191"/>
        <end position="207"/>
    </location>
</feature>
<evidence type="ECO:0000256" key="2">
    <source>
        <dbReference type="SAM" id="SignalP"/>
    </source>
</evidence>
<feature type="region of interest" description="Disordered" evidence="1">
    <location>
        <begin position="342"/>
        <end position="365"/>
    </location>
</feature>
<dbReference type="Proteomes" id="UP000198406">
    <property type="component" value="Unassembled WGS sequence"/>
</dbReference>